<dbReference type="SUPFAM" id="SSF51905">
    <property type="entry name" value="FAD/NAD(P)-binding domain"/>
    <property type="match status" value="1"/>
</dbReference>
<dbReference type="GO" id="GO:0005737">
    <property type="term" value="C:cytoplasm"/>
    <property type="evidence" value="ECO:0007669"/>
    <property type="project" value="TreeGrafter"/>
</dbReference>
<evidence type="ECO:0000256" key="5">
    <source>
        <dbReference type="ARBA" id="ARBA00023157"/>
    </source>
</evidence>
<dbReference type="GO" id="GO:0051537">
    <property type="term" value="F:2 iron, 2 sulfur cluster binding"/>
    <property type="evidence" value="ECO:0007669"/>
    <property type="project" value="UniProtKB-KW"/>
</dbReference>
<keyword evidence="2" id="KW-0479">Metal-binding</keyword>
<dbReference type="EMBL" id="CP025688">
    <property type="protein sequence ID" value="QAA23265.1"/>
    <property type="molecule type" value="Genomic_DNA"/>
</dbReference>
<reference evidence="8 9" key="1">
    <citation type="submission" date="2018-01" db="EMBL/GenBank/DDBJ databases">
        <title>Complete genome sequencing of Sporolactobacillus terrae DLG3.</title>
        <authorList>
            <person name="Nam Y.-D."/>
            <person name="Kang J."/>
            <person name="Chung W.-H."/>
        </authorList>
    </citation>
    <scope>NUCLEOTIDE SEQUENCE [LARGE SCALE GENOMIC DNA]</scope>
    <source>
        <strain evidence="8 9">DLG3</strain>
    </source>
</reference>
<dbReference type="GO" id="GO:0016705">
    <property type="term" value="F:oxidoreductase activity, acting on paired donors, with incorporation or reduction of molecular oxygen"/>
    <property type="evidence" value="ECO:0007669"/>
    <property type="project" value="UniProtKB-ARBA"/>
</dbReference>
<evidence type="ECO:0000256" key="1">
    <source>
        <dbReference type="ARBA" id="ARBA00022714"/>
    </source>
</evidence>
<dbReference type="SUPFAM" id="SSF50022">
    <property type="entry name" value="ISP domain"/>
    <property type="match status" value="1"/>
</dbReference>
<dbReference type="PANTHER" id="PTHR13847">
    <property type="entry name" value="SARCOSINE DEHYDROGENASE-RELATED"/>
    <property type="match status" value="1"/>
</dbReference>
<evidence type="ECO:0000313" key="7">
    <source>
        <dbReference type="EMBL" id="BBN99670.1"/>
    </source>
</evidence>
<dbReference type="Pfam" id="PF01266">
    <property type="entry name" value="DAO"/>
    <property type="match status" value="1"/>
</dbReference>
<evidence type="ECO:0000259" key="6">
    <source>
        <dbReference type="PROSITE" id="PS51296"/>
    </source>
</evidence>
<dbReference type="InterPro" id="IPR017941">
    <property type="entry name" value="Rieske_2Fe-2S"/>
</dbReference>
<dbReference type="Gene3D" id="3.50.50.60">
    <property type="entry name" value="FAD/NAD(P)-binding domain"/>
    <property type="match status" value="1"/>
</dbReference>
<keyword evidence="5" id="KW-1015">Disulfide bond</keyword>
<evidence type="ECO:0000313" key="10">
    <source>
        <dbReference type="Proteomes" id="UP000326951"/>
    </source>
</evidence>
<dbReference type="PANTHER" id="PTHR13847:SF274">
    <property type="entry name" value="RIESKE 2FE-2S IRON-SULFUR PROTEIN YHFW-RELATED"/>
    <property type="match status" value="1"/>
</dbReference>
<dbReference type="PROSITE" id="PS51296">
    <property type="entry name" value="RIESKE"/>
    <property type="match status" value="1"/>
</dbReference>
<dbReference type="InterPro" id="IPR005805">
    <property type="entry name" value="Rieske_Fe-S_prot_C"/>
</dbReference>
<proteinExistence type="predicted"/>
<dbReference type="AlphaFoldDB" id="A0A410DB04"/>
<evidence type="ECO:0000256" key="4">
    <source>
        <dbReference type="ARBA" id="ARBA00023014"/>
    </source>
</evidence>
<dbReference type="InterPro" id="IPR006076">
    <property type="entry name" value="FAD-dep_OxRdtase"/>
</dbReference>
<accession>A0A410DB04</accession>
<evidence type="ECO:0000313" key="9">
    <source>
        <dbReference type="Proteomes" id="UP000285882"/>
    </source>
</evidence>
<sequence length="522" mass="58220">MTEQQNSSFSEETLSIWRDTVHLPTFNPLKEDHTTDVLVVGAGITGITAAYMLAKRGVSVTLIDANKLTSGTTGYTTAKISAQHGLIYDHLIRSLGEENAALYYQANKEGLHWIGSHIKENGLHCDFEIQPSLIYATNDQEAKAVEKEKKAYDRLGILSSLKDSAALPFKVKNALIMPGQAQFHPLMYLHELIAELVKMNVAIFEETLAETIEETEKERRVKTKQGFTINCRDVLICSHFPFYDHRFYFARMFAERSYLLACETDRALPGGMYLSAGNPKRSIRGLHLNQKNYLLIGGENHKTGRGESMEHHYEQLASFAKQQFGQTKIVAHWSAQDFTTLDQVPYIGRITKNSPHILVAAGFHKWGMTTGTLAAQLLTDLVLGRENPYEALFSPSRFEATPMLASFLAENLQVAGQLIKGKLSRPAPLNEHLQNDQAVIAELHGERVGAYRNGKGELTVVDTTCPHLGCEVNWNQGEKSWDCPCHGSRFKANGEVIDGPAKDALTLFFSEAGHEKRAENKE</sequence>
<dbReference type="Gene3D" id="2.102.10.10">
    <property type="entry name" value="Rieske [2Fe-2S] iron-sulphur domain"/>
    <property type="match status" value="1"/>
</dbReference>
<dbReference type="Proteomes" id="UP000285882">
    <property type="component" value="Chromosome"/>
</dbReference>
<dbReference type="GO" id="GO:0004497">
    <property type="term" value="F:monooxygenase activity"/>
    <property type="evidence" value="ECO:0007669"/>
    <property type="project" value="UniProtKB-ARBA"/>
</dbReference>
<evidence type="ECO:0000256" key="2">
    <source>
        <dbReference type="ARBA" id="ARBA00022723"/>
    </source>
</evidence>
<gene>
    <name evidence="8" type="ORF">C0674_11990</name>
    <name evidence="7" type="ORF">St703_23750</name>
</gene>
<evidence type="ECO:0000313" key="8">
    <source>
        <dbReference type="EMBL" id="QAA23265.1"/>
    </source>
</evidence>
<dbReference type="Gene3D" id="3.30.9.10">
    <property type="entry name" value="D-Amino Acid Oxidase, subunit A, domain 2"/>
    <property type="match status" value="1"/>
</dbReference>
<keyword evidence="9" id="KW-1185">Reference proteome</keyword>
<dbReference type="RefSeq" id="WP_051577919.1">
    <property type="nucleotide sequence ID" value="NZ_AP021853.1"/>
</dbReference>
<reference evidence="7 10" key="2">
    <citation type="submission" date="2019-09" db="EMBL/GenBank/DDBJ databases">
        <title>Complete genome sequence of Sporolactobacillus terrae 70-3.</title>
        <authorList>
            <person name="Tanaka N."/>
            <person name="Shiwa Y."/>
            <person name="Fujita N."/>
            <person name="Tanasupawat S."/>
        </authorList>
    </citation>
    <scope>NUCLEOTIDE SEQUENCE [LARGE SCALE GENOMIC DNA]</scope>
    <source>
        <strain evidence="7 10">70-3</strain>
    </source>
</reference>
<dbReference type="Pfam" id="PF00355">
    <property type="entry name" value="Rieske"/>
    <property type="match status" value="1"/>
</dbReference>
<dbReference type="GO" id="GO:0046872">
    <property type="term" value="F:metal ion binding"/>
    <property type="evidence" value="ECO:0007669"/>
    <property type="project" value="UniProtKB-KW"/>
</dbReference>
<name>A0A410DB04_9BACL</name>
<keyword evidence="3" id="KW-0408">Iron</keyword>
<dbReference type="Proteomes" id="UP000326951">
    <property type="component" value="Chromosome"/>
</dbReference>
<organism evidence="7 10">
    <name type="scientific">Sporolactobacillus terrae</name>
    <dbReference type="NCBI Taxonomy" id="269673"/>
    <lineage>
        <taxon>Bacteria</taxon>
        <taxon>Bacillati</taxon>
        <taxon>Bacillota</taxon>
        <taxon>Bacilli</taxon>
        <taxon>Bacillales</taxon>
        <taxon>Sporolactobacillaceae</taxon>
        <taxon>Sporolactobacillus</taxon>
    </lineage>
</organism>
<protein>
    <submittedName>
        <fullName evidence="7">(2Fe-2S)-binding protein</fullName>
    </submittedName>
    <submittedName>
        <fullName evidence="8">Bifunctional tRNA (5-methylaminomethyl-2-thiouridine)(34)-methyltransferase MnmD/FAD-dependent 5-carboxymethylaminomethyl-2-thiouridine(34) oxidoreductase MnmC</fullName>
    </submittedName>
</protein>
<keyword evidence="4" id="KW-0411">Iron-sulfur</keyword>
<dbReference type="PRINTS" id="PR00162">
    <property type="entry name" value="RIESKE"/>
</dbReference>
<dbReference type="STRING" id="1449983.GCA_000647835_01737"/>
<dbReference type="InterPro" id="IPR036922">
    <property type="entry name" value="Rieske_2Fe-2S_sf"/>
</dbReference>
<evidence type="ECO:0000256" key="3">
    <source>
        <dbReference type="ARBA" id="ARBA00023004"/>
    </source>
</evidence>
<keyword evidence="1" id="KW-0001">2Fe-2S</keyword>
<dbReference type="GO" id="GO:0016020">
    <property type="term" value="C:membrane"/>
    <property type="evidence" value="ECO:0007669"/>
    <property type="project" value="InterPro"/>
</dbReference>
<dbReference type="InterPro" id="IPR036188">
    <property type="entry name" value="FAD/NAD-bd_sf"/>
</dbReference>
<feature type="domain" description="Rieske" evidence="6">
    <location>
        <begin position="425"/>
        <end position="508"/>
    </location>
</feature>
<dbReference type="EMBL" id="AP021853">
    <property type="protein sequence ID" value="BBN99670.1"/>
    <property type="molecule type" value="Genomic_DNA"/>
</dbReference>